<reference evidence="3 4" key="1">
    <citation type="submission" date="2018-03" db="EMBL/GenBank/DDBJ databases">
        <title>Genomic Encyclopedia of Archaeal and Bacterial Type Strains, Phase II (KMG-II): from individual species to whole genera.</title>
        <authorList>
            <person name="Goeker M."/>
        </authorList>
    </citation>
    <scope>NUCLEOTIDE SEQUENCE [LARGE SCALE GENOMIC DNA]</scope>
    <source>
        <strain evidence="3 4">DSM 45312</strain>
    </source>
</reference>
<feature type="transmembrane region" description="Helical" evidence="1">
    <location>
        <begin position="79"/>
        <end position="100"/>
    </location>
</feature>
<comment type="caution">
    <text evidence="3">The sequence shown here is derived from an EMBL/GenBank/DDBJ whole genome shotgun (WGS) entry which is preliminary data.</text>
</comment>
<feature type="transmembrane region" description="Helical" evidence="1">
    <location>
        <begin position="187"/>
        <end position="207"/>
    </location>
</feature>
<feature type="transmembrane region" description="Helical" evidence="1">
    <location>
        <begin position="40"/>
        <end position="58"/>
    </location>
</feature>
<dbReference type="GO" id="GO:0080120">
    <property type="term" value="P:CAAX-box protein maturation"/>
    <property type="evidence" value="ECO:0007669"/>
    <property type="project" value="UniProtKB-ARBA"/>
</dbReference>
<name>A0A2P8CZ08_9ACTN</name>
<dbReference type="EMBL" id="PYGA01000023">
    <property type="protein sequence ID" value="PSK90215.1"/>
    <property type="molecule type" value="Genomic_DNA"/>
</dbReference>
<feature type="domain" description="CAAX prenyl protease 2/Lysostaphin resistance protein A-like" evidence="2">
    <location>
        <begin position="123"/>
        <end position="227"/>
    </location>
</feature>
<dbReference type="PANTHER" id="PTHR35797:SF1">
    <property type="entry name" value="PROTEASE"/>
    <property type="match status" value="1"/>
</dbReference>
<protein>
    <submittedName>
        <fullName evidence="3">CAAX prenyl protease-like protein</fullName>
    </submittedName>
</protein>
<evidence type="ECO:0000259" key="2">
    <source>
        <dbReference type="Pfam" id="PF02517"/>
    </source>
</evidence>
<dbReference type="Pfam" id="PF02517">
    <property type="entry name" value="Rce1-like"/>
    <property type="match status" value="1"/>
</dbReference>
<feature type="transmembrane region" description="Helical" evidence="1">
    <location>
        <begin position="214"/>
        <end position="236"/>
    </location>
</feature>
<dbReference type="PANTHER" id="PTHR35797">
    <property type="entry name" value="PROTEASE-RELATED"/>
    <property type="match status" value="1"/>
</dbReference>
<evidence type="ECO:0000313" key="4">
    <source>
        <dbReference type="Proteomes" id="UP000240542"/>
    </source>
</evidence>
<feature type="transmembrane region" description="Helical" evidence="1">
    <location>
        <begin position="159"/>
        <end position="181"/>
    </location>
</feature>
<evidence type="ECO:0000256" key="1">
    <source>
        <dbReference type="SAM" id="Phobius"/>
    </source>
</evidence>
<dbReference type="GO" id="GO:0006508">
    <property type="term" value="P:proteolysis"/>
    <property type="evidence" value="ECO:0007669"/>
    <property type="project" value="UniProtKB-KW"/>
</dbReference>
<dbReference type="Proteomes" id="UP000240542">
    <property type="component" value="Unassembled WGS sequence"/>
</dbReference>
<keyword evidence="3" id="KW-0645">Protease</keyword>
<keyword evidence="1" id="KW-0472">Membrane</keyword>
<gene>
    <name evidence="3" type="ORF">CLV63_12344</name>
</gene>
<organism evidence="3 4">
    <name type="scientific">Murinocardiopsis flavida</name>
    <dbReference type="NCBI Taxonomy" id="645275"/>
    <lineage>
        <taxon>Bacteria</taxon>
        <taxon>Bacillati</taxon>
        <taxon>Actinomycetota</taxon>
        <taxon>Actinomycetes</taxon>
        <taxon>Streptosporangiales</taxon>
        <taxon>Nocardiopsidaceae</taxon>
        <taxon>Murinocardiopsis</taxon>
    </lineage>
</organism>
<evidence type="ECO:0000313" key="3">
    <source>
        <dbReference type="EMBL" id="PSK90215.1"/>
    </source>
</evidence>
<feature type="transmembrane region" description="Helical" evidence="1">
    <location>
        <begin position="120"/>
        <end position="138"/>
    </location>
</feature>
<keyword evidence="3" id="KW-0378">Hydrolase</keyword>
<keyword evidence="1" id="KW-0812">Transmembrane</keyword>
<dbReference type="InterPro" id="IPR003675">
    <property type="entry name" value="Rce1/LyrA-like_dom"/>
</dbReference>
<dbReference type="AlphaFoldDB" id="A0A2P8CZ08"/>
<accession>A0A2P8CZ08</accession>
<feature type="transmembrane region" description="Helical" evidence="1">
    <location>
        <begin position="242"/>
        <end position="263"/>
    </location>
</feature>
<keyword evidence="1" id="KW-1133">Transmembrane helix</keyword>
<keyword evidence="4" id="KW-1185">Reference proteome</keyword>
<dbReference type="GO" id="GO:0004175">
    <property type="term" value="F:endopeptidase activity"/>
    <property type="evidence" value="ECO:0007669"/>
    <property type="project" value="UniProtKB-ARBA"/>
</dbReference>
<proteinExistence type="predicted"/>
<dbReference type="InterPro" id="IPR042150">
    <property type="entry name" value="MmRce1-like"/>
</dbReference>
<sequence>MSMRIRGVAVFLALTFGVSWAGMFGAKALGYSLVDPMVQLLAFAFVPALAAVAVRAWVTREGFADAGMALRLRSGWVHYVAAGLGPLALVAATAGLAAALGWWTPDLSPLDRMVPGVPGWLFVLLLVAAMPVLSLLYWGEEFGWTSYLRLRLFPGRPGAATVATGLIWAVWHYPLAFLGYIEFDNVALGLAVWTGSFLLQEVILTWLRLSSGSVWTASLAHAGNNMVLALLNGVLLTEAGGIPDLTVMLLAMVPMAAVCAWIVGTGRLSADRVAPGGAPIGTAAGAREDTAGAGR</sequence>